<dbReference type="Proteomes" id="UP000004095">
    <property type="component" value="Unassembled WGS sequence"/>
</dbReference>
<dbReference type="Pfam" id="PF08495">
    <property type="entry name" value="FIST"/>
    <property type="match status" value="1"/>
</dbReference>
<dbReference type="PANTHER" id="PTHR40252">
    <property type="entry name" value="BLR0328 PROTEIN"/>
    <property type="match status" value="1"/>
</dbReference>
<dbReference type="Pfam" id="PF10442">
    <property type="entry name" value="FIST_C"/>
    <property type="match status" value="1"/>
</dbReference>
<evidence type="ECO:0008006" key="5">
    <source>
        <dbReference type="Google" id="ProtNLM"/>
    </source>
</evidence>
<dbReference type="AlphaFoldDB" id="A1ZS99"/>
<dbReference type="InterPro" id="IPR013702">
    <property type="entry name" value="FIST_domain_N"/>
</dbReference>
<evidence type="ECO:0000313" key="3">
    <source>
        <dbReference type="EMBL" id="EAY26822.1"/>
    </source>
</evidence>
<dbReference type="OrthoDB" id="378730at2"/>
<keyword evidence="4" id="KW-1185">Reference proteome</keyword>
<proteinExistence type="predicted"/>
<feature type="domain" description="FIST" evidence="1">
    <location>
        <begin position="23"/>
        <end position="207"/>
    </location>
</feature>
<feature type="domain" description="FIST C-domain" evidence="2">
    <location>
        <begin position="208"/>
        <end position="347"/>
    </location>
</feature>
<evidence type="ECO:0000259" key="1">
    <source>
        <dbReference type="SMART" id="SM00897"/>
    </source>
</evidence>
<protein>
    <recommendedName>
        <fullName evidence="5">Histidine kinase</fullName>
    </recommendedName>
</protein>
<sequence>MYIAPTSIEQMLQPIIQQSDKDKSKTWLLMFGEQDLPDITQLIQVLNTHHISFFGGVFPGVVFQEKKYERGLVAEQLPANIDLLLVQELDSPDFEIGFLPNIVTCNDALSALVLVDGLTANIASFLRRLYDIYGDNVNYMGGGAGSLTLEQMPCVFNQEGIFQDAAIVAFTRSSSSLGIRHGWQKIVEPFLATNTTNNVISELNWGNAFEVYRDVVEESSGERLLQNSFFDIAKGYPFGITKEGLEVVVRDPIMVNAQGDLVCVGEVPQNASLAILKGDKQNLIKAAKEAAEACDNSRQSLCMVFDCISRVLFLEDDFDKELQAVKKGLGNPAQLLGALTLGEISSYGDGYIEFFNKTIVVGALHT</sequence>
<evidence type="ECO:0000313" key="4">
    <source>
        <dbReference type="Proteomes" id="UP000004095"/>
    </source>
</evidence>
<dbReference type="SMART" id="SM01204">
    <property type="entry name" value="FIST_C"/>
    <property type="match status" value="1"/>
</dbReference>
<dbReference type="RefSeq" id="WP_002700349.1">
    <property type="nucleotide sequence ID" value="NZ_AAWS01000030.1"/>
</dbReference>
<accession>A1ZS99</accession>
<gene>
    <name evidence="3" type="ORF">M23134_00788</name>
</gene>
<comment type="caution">
    <text evidence="3">The sequence shown here is derived from an EMBL/GenBank/DDBJ whole genome shotgun (WGS) entry which is preliminary data.</text>
</comment>
<reference evidence="3 4" key="1">
    <citation type="submission" date="2007-01" db="EMBL/GenBank/DDBJ databases">
        <authorList>
            <person name="Haygood M."/>
            <person name="Podell S."/>
            <person name="Anderson C."/>
            <person name="Hopkinson B."/>
            <person name="Roe K."/>
            <person name="Barbeau K."/>
            <person name="Gaasterland T."/>
            <person name="Ferriera S."/>
            <person name="Johnson J."/>
            <person name="Kravitz S."/>
            <person name="Beeson K."/>
            <person name="Sutton G."/>
            <person name="Rogers Y.-H."/>
            <person name="Friedman R."/>
            <person name="Frazier M."/>
            <person name="Venter J.C."/>
        </authorList>
    </citation>
    <scope>NUCLEOTIDE SEQUENCE [LARGE SCALE GENOMIC DNA]</scope>
    <source>
        <strain evidence="3 4">ATCC 23134</strain>
    </source>
</reference>
<name>A1ZS99_MICM2</name>
<organism evidence="3 4">
    <name type="scientific">Microscilla marina ATCC 23134</name>
    <dbReference type="NCBI Taxonomy" id="313606"/>
    <lineage>
        <taxon>Bacteria</taxon>
        <taxon>Pseudomonadati</taxon>
        <taxon>Bacteroidota</taxon>
        <taxon>Cytophagia</taxon>
        <taxon>Cytophagales</taxon>
        <taxon>Microscillaceae</taxon>
        <taxon>Microscilla</taxon>
    </lineage>
</organism>
<dbReference type="InterPro" id="IPR019494">
    <property type="entry name" value="FIST_C"/>
</dbReference>
<dbReference type="SMART" id="SM00897">
    <property type="entry name" value="FIST"/>
    <property type="match status" value="1"/>
</dbReference>
<dbReference type="PANTHER" id="PTHR40252:SF2">
    <property type="entry name" value="BLR0328 PROTEIN"/>
    <property type="match status" value="1"/>
</dbReference>
<dbReference type="eggNOG" id="COG3287">
    <property type="taxonomic scope" value="Bacteria"/>
</dbReference>
<dbReference type="EMBL" id="AAWS01000030">
    <property type="protein sequence ID" value="EAY26822.1"/>
    <property type="molecule type" value="Genomic_DNA"/>
</dbReference>
<evidence type="ECO:0000259" key="2">
    <source>
        <dbReference type="SMART" id="SM01204"/>
    </source>
</evidence>